<dbReference type="Gene3D" id="3.60.15.10">
    <property type="entry name" value="Ribonuclease Z/Hydroxyacylglutathione hydrolase-like"/>
    <property type="match status" value="1"/>
</dbReference>
<organism evidence="2 3">
    <name type="scientific">Ruthenibacterium lactatiformans</name>
    <dbReference type="NCBI Taxonomy" id="1550024"/>
    <lineage>
        <taxon>Bacteria</taxon>
        <taxon>Bacillati</taxon>
        <taxon>Bacillota</taxon>
        <taxon>Clostridia</taxon>
        <taxon>Eubacteriales</taxon>
        <taxon>Oscillospiraceae</taxon>
        <taxon>Ruthenibacterium</taxon>
    </lineage>
</organism>
<keyword evidence="2" id="KW-0378">Hydrolase</keyword>
<dbReference type="SUPFAM" id="SSF56281">
    <property type="entry name" value="Metallo-hydrolase/oxidoreductase"/>
    <property type="match status" value="1"/>
</dbReference>
<accession>A0A6I2U3M8</accession>
<dbReference type="SMART" id="SM00849">
    <property type="entry name" value="Lactamase_B"/>
    <property type="match status" value="1"/>
</dbReference>
<protein>
    <submittedName>
        <fullName evidence="2">MBL fold metallo-hydrolase</fullName>
    </submittedName>
</protein>
<name>A0A6I2U3M8_9FIRM</name>
<dbReference type="GO" id="GO:0016787">
    <property type="term" value="F:hydrolase activity"/>
    <property type="evidence" value="ECO:0007669"/>
    <property type="project" value="UniProtKB-KW"/>
</dbReference>
<dbReference type="InterPro" id="IPR036866">
    <property type="entry name" value="RibonucZ/Hydroxyglut_hydro"/>
</dbReference>
<dbReference type="InterPro" id="IPR001279">
    <property type="entry name" value="Metallo-B-lactamas"/>
</dbReference>
<dbReference type="AlphaFoldDB" id="A0A6I2U3M8"/>
<gene>
    <name evidence="2" type="ORF">FYJ76_02435</name>
</gene>
<proteinExistence type="predicted"/>
<dbReference type="InterPro" id="IPR050855">
    <property type="entry name" value="NDM-1-like"/>
</dbReference>
<reference evidence="2 3" key="1">
    <citation type="submission" date="2019-08" db="EMBL/GenBank/DDBJ databases">
        <title>In-depth cultivation of the pig gut microbiome towards novel bacterial diversity and tailored functional studies.</title>
        <authorList>
            <person name="Wylensek D."/>
            <person name="Hitch T.C.A."/>
            <person name="Clavel T."/>
        </authorList>
    </citation>
    <scope>NUCLEOTIDE SEQUENCE [LARGE SCALE GENOMIC DNA]</scope>
    <source>
        <strain evidence="2 3">WCA3-601-WT-6J</strain>
    </source>
</reference>
<comment type="caution">
    <text evidence="2">The sequence shown here is derived from an EMBL/GenBank/DDBJ whole genome shotgun (WGS) entry which is preliminary data.</text>
</comment>
<dbReference type="PANTHER" id="PTHR42951">
    <property type="entry name" value="METALLO-BETA-LACTAMASE DOMAIN-CONTAINING"/>
    <property type="match status" value="1"/>
</dbReference>
<dbReference type="PANTHER" id="PTHR42951:SF22">
    <property type="entry name" value="METALLO BETA-LACTAMASE SUPERFAMILY LIPOPROTEIN"/>
    <property type="match status" value="1"/>
</dbReference>
<feature type="domain" description="Metallo-beta-lactamase" evidence="1">
    <location>
        <begin position="29"/>
        <end position="219"/>
    </location>
</feature>
<evidence type="ECO:0000259" key="1">
    <source>
        <dbReference type="SMART" id="SM00849"/>
    </source>
</evidence>
<evidence type="ECO:0000313" key="2">
    <source>
        <dbReference type="EMBL" id="MST90804.1"/>
    </source>
</evidence>
<evidence type="ECO:0000313" key="3">
    <source>
        <dbReference type="Proteomes" id="UP000431913"/>
    </source>
</evidence>
<sequence length="273" mass="30543">MIKGEDNNMLERPVVKIAPDTYLVSEYKLVNMFLVVGKHRAALIDTGGGIGPLPEDIERLTGLPLVVIATHGDPDHVGGAGHFPHVYLHPLDWEHSRRFPLNNTMRKWFVKTRAPVRNPGNERKIDALVPRQELPQPEYLPLADGDVFDLGGRRLEVIHTPGHSPGSICLLDKENRLLFTGDTVNVSMALTGHDFHEYNASLRRLWARESEFDSICIGHELPAMREKQAIARYISMTDRLMSGEAAAVCAPDAIRVGKVFRENGLEIWCDCEA</sequence>
<dbReference type="Proteomes" id="UP000431913">
    <property type="component" value="Unassembled WGS sequence"/>
</dbReference>
<dbReference type="Pfam" id="PF00753">
    <property type="entry name" value="Lactamase_B"/>
    <property type="match status" value="1"/>
</dbReference>
<dbReference type="EMBL" id="VUNJ01000002">
    <property type="protein sequence ID" value="MST90804.1"/>
    <property type="molecule type" value="Genomic_DNA"/>
</dbReference>